<gene>
    <name evidence="2" type="ORF">FPQ15_03335</name>
</gene>
<feature type="signal peptide" evidence="1">
    <location>
        <begin position="1"/>
        <end position="24"/>
    </location>
</feature>
<comment type="caution">
    <text evidence="2">The sequence shown here is derived from an EMBL/GenBank/DDBJ whole genome shotgun (WGS) entry which is preliminary data.</text>
</comment>
<evidence type="ECO:0000313" key="3">
    <source>
        <dbReference type="Proteomes" id="UP000319483"/>
    </source>
</evidence>
<evidence type="ECO:0000313" key="2">
    <source>
        <dbReference type="EMBL" id="TSK04026.1"/>
    </source>
</evidence>
<keyword evidence="1" id="KW-0732">Signal</keyword>
<protein>
    <recommendedName>
        <fullName evidence="4">Toxin co-regulated pilus biosynthesis protein Q C-terminal domain-containing protein</fullName>
    </recommendedName>
</protein>
<feature type="chain" id="PRO_5022043193" description="Toxin co-regulated pilus biosynthesis protein Q C-terminal domain-containing protein" evidence="1">
    <location>
        <begin position="25"/>
        <end position="161"/>
    </location>
</feature>
<dbReference type="InterPro" id="IPR049973">
    <property type="entry name" value="STY0301-like"/>
</dbReference>
<dbReference type="NCBIfam" id="NF042415">
    <property type="entry name" value="STY0301_fam"/>
    <property type="match status" value="1"/>
</dbReference>
<reference evidence="2 3" key="1">
    <citation type="submission" date="2019-07" db="EMBL/GenBank/DDBJ databases">
        <title>Gilliamella genomes.</title>
        <authorList>
            <person name="Zheng H."/>
        </authorList>
    </citation>
    <scope>NUCLEOTIDE SEQUENCE [LARGE SCALE GENOMIC DNA]</scope>
    <source>
        <strain evidence="2 3">W8127</strain>
    </source>
</reference>
<name>A0A556SSB1_9GAMM</name>
<dbReference type="RefSeq" id="WP_144091504.1">
    <property type="nucleotide sequence ID" value="NZ_CAMLAP010000036.1"/>
</dbReference>
<evidence type="ECO:0000256" key="1">
    <source>
        <dbReference type="SAM" id="SignalP"/>
    </source>
</evidence>
<evidence type="ECO:0008006" key="4">
    <source>
        <dbReference type="Google" id="ProtNLM"/>
    </source>
</evidence>
<dbReference type="EMBL" id="VMHM01000004">
    <property type="protein sequence ID" value="TSK04026.1"/>
    <property type="molecule type" value="Genomic_DNA"/>
</dbReference>
<proteinExistence type="predicted"/>
<dbReference type="Proteomes" id="UP000319483">
    <property type="component" value="Unassembled WGS sequence"/>
</dbReference>
<organism evidence="2 3">
    <name type="scientific">Gilliamella apicola</name>
    <dbReference type="NCBI Taxonomy" id="1196095"/>
    <lineage>
        <taxon>Bacteria</taxon>
        <taxon>Pseudomonadati</taxon>
        <taxon>Pseudomonadota</taxon>
        <taxon>Gammaproteobacteria</taxon>
        <taxon>Orbales</taxon>
        <taxon>Orbaceae</taxon>
        <taxon>Gilliamella</taxon>
    </lineage>
</organism>
<dbReference type="AlphaFoldDB" id="A0A556SSB1"/>
<accession>A0A556SSB1</accession>
<sequence>MNKKILRITVVSMAWLAAVFAVNAYQIECPKALKVKTSVENLPDGWEVIESEDSALYEPASLSVFYNKPVKMIEQKPQETLIGRKNWGKQFELTWLVSPPIEDVPFYVNCSYDGSFIQLIKKIDRSVNICKSFYSEDKYGKVENSIVSLNCTNNETNETNN</sequence>